<dbReference type="OrthoDB" id="2016285at2759"/>
<accession>A0A0B2UU70</accession>
<keyword evidence="1" id="KW-0489">Methyltransferase</keyword>
<name>A0A0B2UU70_TOXCA</name>
<protein>
    <submittedName>
        <fullName evidence="1">Methyltransferase-like protein 13</fullName>
    </submittedName>
</protein>
<keyword evidence="1" id="KW-0808">Transferase</keyword>
<dbReference type="Proteomes" id="UP000031036">
    <property type="component" value="Unassembled WGS sequence"/>
</dbReference>
<dbReference type="SUPFAM" id="SSF53335">
    <property type="entry name" value="S-adenosyl-L-methionine-dependent methyltransferases"/>
    <property type="match status" value="1"/>
</dbReference>
<comment type="caution">
    <text evidence="1">The sequence shown here is derived from an EMBL/GenBank/DDBJ whole genome shotgun (WGS) entry which is preliminary data.</text>
</comment>
<proteinExistence type="predicted"/>
<evidence type="ECO:0000313" key="2">
    <source>
        <dbReference type="Proteomes" id="UP000031036"/>
    </source>
</evidence>
<dbReference type="EMBL" id="JPKZ01002886">
    <property type="protein sequence ID" value="KHN74661.1"/>
    <property type="molecule type" value="Genomic_DNA"/>
</dbReference>
<evidence type="ECO:0000313" key="1">
    <source>
        <dbReference type="EMBL" id="KHN74661.1"/>
    </source>
</evidence>
<keyword evidence="2" id="KW-1185">Reference proteome</keyword>
<dbReference type="GO" id="GO:0032259">
    <property type="term" value="P:methylation"/>
    <property type="evidence" value="ECO:0007669"/>
    <property type="project" value="UniProtKB-KW"/>
</dbReference>
<dbReference type="AlphaFoldDB" id="A0A0B2UU70"/>
<sequence length="335" mass="38179">MRSRRHRIAVMAAVVFVFGLVVREGNRIYYIEPPFATLLDTSFENFTAVQIGSFKTSMAELLIIDLAYKDAQTQRISINRRMVSGERNEIFITELAMLVPANITEAKHFDTSQLRVDYRKLNGVGQALIAPPFLMGSLKADKESVANVLVIGIGGSQLNNFIHYNFPRLNITAIELEQPMVDMAKKYFGLKEDANQRVIVMDGIKFLEEAVEKGLKYDAIYIDVCPTRFPRELTVMCPIPPMLDERVIRQIRQCLKESGTMISKMLVFTVRVVEESEEIADLYRKHFANCIVTPMPNQLNRVLVCSGEKVPKERFNLDLLLKSKAKFYEDLGVRT</sequence>
<gene>
    <name evidence="1" type="primary">Mettl13</name>
    <name evidence="1" type="ORF">Tcan_02913</name>
</gene>
<reference evidence="1 2" key="1">
    <citation type="submission" date="2014-11" db="EMBL/GenBank/DDBJ databases">
        <title>Genetic blueprint of the zoonotic pathogen Toxocara canis.</title>
        <authorList>
            <person name="Zhu X.-Q."/>
            <person name="Korhonen P.K."/>
            <person name="Cai H."/>
            <person name="Young N.D."/>
            <person name="Nejsum P."/>
            <person name="von Samson-Himmelstjerna G."/>
            <person name="Boag P.R."/>
            <person name="Tan P."/>
            <person name="Li Q."/>
            <person name="Min J."/>
            <person name="Yang Y."/>
            <person name="Wang X."/>
            <person name="Fang X."/>
            <person name="Hall R.S."/>
            <person name="Hofmann A."/>
            <person name="Sternberg P.W."/>
            <person name="Jex A.R."/>
            <person name="Gasser R.B."/>
        </authorList>
    </citation>
    <scope>NUCLEOTIDE SEQUENCE [LARGE SCALE GENOMIC DNA]</scope>
    <source>
        <strain evidence="1">PN_DK_2014</strain>
    </source>
</reference>
<dbReference type="GO" id="GO:0008168">
    <property type="term" value="F:methyltransferase activity"/>
    <property type="evidence" value="ECO:0007669"/>
    <property type="project" value="UniProtKB-KW"/>
</dbReference>
<dbReference type="Gene3D" id="3.40.50.150">
    <property type="entry name" value="Vaccinia Virus protein VP39"/>
    <property type="match status" value="1"/>
</dbReference>
<dbReference type="InterPro" id="IPR029063">
    <property type="entry name" value="SAM-dependent_MTases_sf"/>
</dbReference>
<dbReference type="Pfam" id="PF01564">
    <property type="entry name" value="Spermine_synth"/>
    <property type="match status" value="1"/>
</dbReference>
<organism evidence="1 2">
    <name type="scientific">Toxocara canis</name>
    <name type="common">Canine roundworm</name>
    <dbReference type="NCBI Taxonomy" id="6265"/>
    <lineage>
        <taxon>Eukaryota</taxon>
        <taxon>Metazoa</taxon>
        <taxon>Ecdysozoa</taxon>
        <taxon>Nematoda</taxon>
        <taxon>Chromadorea</taxon>
        <taxon>Rhabditida</taxon>
        <taxon>Spirurina</taxon>
        <taxon>Ascaridomorpha</taxon>
        <taxon>Ascaridoidea</taxon>
        <taxon>Toxocaridae</taxon>
        <taxon>Toxocara</taxon>
    </lineage>
</organism>